<evidence type="ECO:0000313" key="3">
    <source>
        <dbReference type="Proteomes" id="UP001056429"/>
    </source>
</evidence>
<sequence length="379" mass="43064">MKNVKIKKLMFLFFIQVFLIFDLCSCTSSEPSNKKSLLLNSVKEETTSIEDAKDIPLALVKYDGKWGVIDQKGTWVVEPNLDYKKVLPPSEGLALAQSSNGKWGFIDKMGDWVIEPKFNPTHGELGVLGFNEGVAFICINGNYGLIDTKGEWIIEPKFFDAYSFSEGLANVYLSEQGYFYINKEGEEVLKLEDKNAYDVISYFSEGLLLRENDNWKVGFINKQGQWVIEAKFDRGSKFSEELAGVEYEGTWGFIDNTGDWAIKPKYDSVSYFKEGLAAVEVNNKYGIINKNGQWIIKPKHDYIEMIDGYSEGMISVKINNKYGYLNKNGELAIKAKFDLTSAFSNNLAIVKSDEKYGYIDKEGNYVIKPIFELAFKFID</sequence>
<dbReference type="PANTHER" id="PTHR37841">
    <property type="entry name" value="GLR2918 PROTEIN"/>
    <property type="match status" value="1"/>
</dbReference>
<name>A0A9J6P2T2_9CLOT</name>
<evidence type="ECO:0000313" key="2">
    <source>
        <dbReference type="EMBL" id="MCM1989832.1"/>
    </source>
</evidence>
<protein>
    <submittedName>
        <fullName evidence="2">WG repeat-containing protein</fullName>
    </submittedName>
</protein>
<dbReference type="EMBL" id="JAGSOJ010000002">
    <property type="protein sequence ID" value="MCM1989832.1"/>
    <property type="molecule type" value="Genomic_DNA"/>
</dbReference>
<feature type="chain" id="PRO_5039929534" evidence="1">
    <location>
        <begin position="21"/>
        <end position="379"/>
    </location>
</feature>
<keyword evidence="3" id="KW-1185">Reference proteome</keyword>
<evidence type="ECO:0000256" key="1">
    <source>
        <dbReference type="SAM" id="SignalP"/>
    </source>
</evidence>
<accession>A0A9J6P2T2</accession>
<dbReference type="Proteomes" id="UP001056429">
    <property type="component" value="Unassembled WGS sequence"/>
</dbReference>
<dbReference type="InterPro" id="IPR032774">
    <property type="entry name" value="WG_beta_rep"/>
</dbReference>
<proteinExistence type="predicted"/>
<reference evidence="2" key="1">
    <citation type="journal article" date="2021" name="mSystems">
        <title>Bacteria and Archaea Synergistically Convert Glycine Betaine to Biogenic Methane in the Formosa Cold Seep of the South China Sea.</title>
        <authorList>
            <person name="Li L."/>
            <person name="Zhang W."/>
            <person name="Zhang S."/>
            <person name="Song L."/>
            <person name="Sun Q."/>
            <person name="Zhang H."/>
            <person name="Xiang H."/>
            <person name="Dong X."/>
        </authorList>
    </citation>
    <scope>NUCLEOTIDE SEQUENCE</scope>
    <source>
        <strain evidence="2">ZWT</strain>
    </source>
</reference>
<feature type="signal peptide" evidence="1">
    <location>
        <begin position="1"/>
        <end position="20"/>
    </location>
</feature>
<gene>
    <name evidence="2" type="ORF">KDK92_08780</name>
</gene>
<dbReference type="RefSeq" id="WP_250858854.1">
    <property type="nucleotide sequence ID" value="NZ_JAGSOJ010000002.1"/>
</dbReference>
<dbReference type="AlphaFoldDB" id="A0A9J6P2T2"/>
<comment type="caution">
    <text evidence="2">The sequence shown here is derived from an EMBL/GenBank/DDBJ whole genome shotgun (WGS) entry which is preliminary data.</text>
</comment>
<keyword evidence="1" id="KW-0732">Signal</keyword>
<dbReference type="Pfam" id="PF14903">
    <property type="entry name" value="WG_beta_rep"/>
    <property type="match status" value="4"/>
</dbReference>
<dbReference type="PANTHER" id="PTHR37841:SF1">
    <property type="entry name" value="DUF3298 DOMAIN-CONTAINING PROTEIN"/>
    <property type="match status" value="1"/>
</dbReference>
<reference evidence="2" key="2">
    <citation type="submission" date="2021-04" db="EMBL/GenBank/DDBJ databases">
        <authorList>
            <person name="Dong X."/>
        </authorList>
    </citation>
    <scope>NUCLEOTIDE SEQUENCE</scope>
    <source>
        <strain evidence="2">ZWT</strain>
    </source>
</reference>
<organism evidence="2 3">
    <name type="scientific">Oceanirhabdus seepicola</name>
    <dbReference type="NCBI Taxonomy" id="2828781"/>
    <lineage>
        <taxon>Bacteria</taxon>
        <taxon>Bacillati</taxon>
        <taxon>Bacillota</taxon>
        <taxon>Clostridia</taxon>
        <taxon>Eubacteriales</taxon>
        <taxon>Clostridiaceae</taxon>
        <taxon>Oceanirhabdus</taxon>
    </lineage>
</organism>
<dbReference type="SUPFAM" id="SSF69360">
    <property type="entry name" value="Cell wall binding repeat"/>
    <property type="match status" value="2"/>
</dbReference>